<evidence type="ECO:0000256" key="5">
    <source>
        <dbReference type="ARBA" id="ARBA00010185"/>
    </source>
</evidence>
<dbReference type="PROSITE" id="PS01315">
    <property type="entry name" value="CDS"/>
    <property type="match status" value="1"/>
</dbReference>
<comment type="subcellular location">
    <subcellularLocation>
        <location evidence="2">Cell membrane</location>
        <topology evidence="2">Multi-pass membrane protein</topology>
    </subcellularLocation>
</comment>
<feature type="transmembrane region" description="Helical" evidence="19">
    <location>
        <begin position="106"/>
        <end position="126"/>
    </location>
</feature>
<evidence type="ECO:0000256" key="4">
    <source>
        <dbReference type="ARBA" id="ARBA00005189"/>
    </source>
</evidence>
<keyword evidence="11 18" id="KW-0812">Transmembrane</keyword>
<proteinExistence type="inferred from homology"/>
<dbReference type="PANTHER" id="PTHR46382:SF1">
    <property type="entry name" value="PHOSPHATIDATE CYTIDYLYLTRANSFERASE"/>
    <property type="match status" value="1"/>
</dbReference>
<dbReference type="EC" id="2.7.7.41" evidence="6 18"/>
<feature type="transmembrane region" description="Helical" evidence="19">
    <location>
        <begin position="78"/>
        <end position="94"/>
    </location>
</feature>
<dbReference type="InterPro" id="IPR000374">
    <property type="entry name" value="PC_trans"/>
</dbReference>
<dbReference type="PANTHER" id="PTHR46382">
    <property type="entry name" value="PHOSPHATIDATE CYTIDYLYLTRANSFERASE"/>
    <property type="match status" value="1"/>
</dbReference>
<comment type="pathway">
    <text evidence="4">Lipid metabolism.</text>
</comment>
<keyword evidence="15 19" id="KW-0472">Membrane</keyword>
<evidence type="ECO:0000256" key="15">
    <source>
        <dbReference type="ARBA" id="ARBA00023136"/>
    </source>
</evidence>
<comment type="catalytic activity">
    <reaction evidence="1 18">
        <text>a 1,2-diacyl-sn-glycero-3-phosphate + CTP + H(+) = a CDP-1,2-diacyl-sn-glycerol + diphosphate</text>
        <dbReference type="Rhea" id="RHEA:16229"/>
        <dbReference type="ChEBI" id="CHEBI:15378"/>
        <dbReference type="ChEBI" id="CHEBI:33019"/>
        <dbReference type="ChEBI" id="CHEBI:37563"/>
        <dbReference type="ChEBI" id="CHEBI:58332"/>
        <dbReference type="ChEBI" id="CHEBI:58608"/>
        <dbReference type="EC" id="2.7.7.41"/>
    </reaction>
</comment>
<keyword evidence="10 18" id="KW-0808">Transferase</keyword>
<evidence type="ECO:0000256" key="9">
    <source>
        <dbReference type="ARBA" id="ARBA00022516"/>
    </source>
</evidence>
<evidence type="ECO:0000313" key="20">
    <source>
        <dbReference type="EMBL" id="XFO72604.1"/>
    </source>
</evidence>
<evidence type="ECO:0000256" key="10">
    <source>
        <dbReference type="ARBA" id="ARBA00022679"/>
    </source>
</evidence>
<evidence type="ECO:0000256" key="14">
    <source>
        <dbReference type="ARBA" id="ARBA00023098"/>
    </source>
</evidence>
<feature type="transmembrane region" description="Helical" evidence="19">
    <location>
        <begin position="51"/>
        <end position="72"/>
    </location>
</feature>
<feature type="transmembrane region" description="Helical" evidence="19">
    <location>
        <begin position="211"/>
        <end position="229"/>
    </location>
</feature>
<name>A0ABZ3J2K0_SPOA4</name>
<reference evidence="20" key="1">
    <citation type="submission" date="2024-05" db="EMBL/GenBank/DDBJ databases">
        <title>Isolation and characterization of Sporomusa carbonis sp. nov., a carboxydotrophic hydrogenogen in the genus of Sporomusa isolated from a charcoal burning pile.</title>
        <authorList>
            <person name="Boeer T."/>
            <person name="Rosenbaum F."/>
            <person name="Eysell L."/>
            <person name="Mueller V."/>
            <person name="Daniel R."/>
            <person name="Poehlein A."/>
        </authorList>
    </citation>
    <scope>NUCLEOTIDE SEQUENCE [LARGE SCALE GENOMIC DNA]</scope>
    <source>
        <strain evidence="20">DSM 3132</strain>
    </source>
</reference>
<evidence type="ECO:0000256" key="11">
    <source>
        <dbReference type="ARBA" id="ARBA00022692"/>
    </source>
</evidence>
<keyword evidence="13 19" id="KW-1133">Transmembrane helix</keyword>
<keyword evidence="8" id="KW-1003">Cell membrane</keyword>
<feature type="transmembrane region" description="Helical" evidence="19">
    <location>
        <begin position="6"/>
        <end position="39"/>
    </location>
</feature>
<keyword evidence="16" id="KW-0594">Phospholipid biosynthesis</keyword>
<keyword evidence="17" id="KW-1208">Phospholipid metabolism</keyword>
<evidence type="ECO:0000256" key="12">
    <source>
        <dbReference type="ARBA" id="ARBA00022695"/>
    </source>
</evidence>
<sequence length="276" mass="29787">MLGMRILTAAIGIPIAIVVINYGFWLFAITVILLALVAWHEFFKMMQAKDIKIQYSVGLVGILLTLSCAWLGNAQELLMVLMLILLVGLSQAIISHDKFGVTETAFTIFGTIYISLPFSHLILLRFTDQADYIFTVFGGLPAGAAYLWLAFVGTWASDTLAYFAGSIFGRHKLCPAISPGKTYEGALGGLIGSIAGVALMGWQLLGLPLGHMAILGLLIGVFAPLGDLAESVLKRFTGVKDSGNILPGHGGILDRFDAVMFSVPVVYYYIKAFFVV</sequence>
<dbReference type="EMBL" id="CP155571">
    <property type="protein sequence ID" value="XFO72604.1"/>
    <property type="molecule type" value="Genomic_DNA"/>
</dbReference>
<evidence type="ECO:0000256" key="6">
    <source>
        <dbReference type="ARBA" id="ARBA00012487"/>
    </source>
</evidence>
<organism evidence="20 21">
    <name type="scientific">Sporomusa acidovorans (strain ATCC 49682 / DSM 3132 / Mol)</name>
    <dbReference type="NCBI Taxonomy" id="1123286"/>
    <lineage>
        <taxon>Bacteria</taxon>
        <taxon>Bacillati</taxon>
        <taxon>Bacillota</taxon>
        <taxon>Negativicutes</taxon>
        <taxon>Selenomonadales</taxon>
        <taxon>Sporomusaceae</taxon>
        <taxon>Sporomusa</taxon>
    </lineage>
</organism>
<evidence type="ECO:0000256" key="3">
    <source>
        <dbReference type="ARBA" id="ARBA00005119"/>
    </source>
</evidence>
<evidence type="ECO:0000256" key="19">
    <source>
        <dbReference type="SAM" id="Phobius"/>
    </source>
</evidence>
<feature type="transmembrane region" description="Helical" evidence="19">
    <location>
        <begin position="186"/>
        <end position="205"/>
    </location>
</feature>
<evidence type="ECO:0000256" key="18">
    <source>
        <dbReference type="RuleBase" id="RU003938"/>
    </source>
</evidence>
<evidence type="ECO:0000256" key="1">
    <source>
        <dbReference type="ARBA" id="ARBA00001698"/>
    </source>
</evidence>
<evidence type="ECO:0000256" key="7">
    <source>
        <dbReference type="ARBA" id="ARBA00019373"/>
    </source>
</evidence>
<comment type="pathway">
    <text evidence="3 18">Phospholipid metabolism; CDP-diacylglycerol biosynthesis; CDP-diacylglycerol from sn-glycerol 3-phosphate: step 3/3.</text>
</comment>
<evidence type="ECO:0000313" key="21">
    <source>
        <dbReference type="Proteomes" id="UP000216052"/>
    </source>
</evidence>
<keyword evidence="14" id="KW-0443">Lipid metabolism</keyword>
<keyword evidence="21" id="KW-1185">Reference proteome</keyword>
<evidence type="ECO:0000256" key="8">
    <source>
        <dbReference type="ARBA" id="ARBA00022475"/>
    </source>
</evidence>
<keyword evidence="9" id="KW-0444">Lipid biosynthesis</keyword>
<comment type="similarity">
    <text evidence="5 18">Belongs to the CDS family.</text>
</comment>
<gene>
    <name evidence="20" type="ORF">SPACI_026570</name>
</gene>
<keyword evidence="12 18" id="KW-0548">Nucleotidyltransferase</keyword>
<accession>A0ABZ3J2K0</accession>
<evidence type="ECO:0000256" key="17">
    <source>
        <dbReference type="ARBA" id="ARBA00023264"/>
    </source>
</evidence>
<protein>
    <recommendedName>
        <fullName evidence="7 18">Phosphatidate cytidylyltransferase</fullName>
        <ecNumber evidence="6 18">2.7.7.41</ecNumber>
    </recommendedName>
</protein>
<dbReference type="Proteomes" id="UP000216052">
    <property type="component" value="Chromosome"/>
</dbReference>
<dbReference type="Pfam" id="PF01148">
    <property type="entry name" value="CTP_transf_1"/>
    <property type="match status" value="1"/>
</dbReference>
<evidence type="ECO:0000256" key="13">
    <source>
        <dbReference type="ARBA" id="ARBA00022989"/>
    </source>
</evidence>
<evidence type="ECO:0000256" key="16">
    <source>
        <dbReference type="ARBA" id="ARBA00023209"/>
    </source>
</evidence>
<evidence type="ECO:0000256" key="2">
    <source>
        <dbReference type="ARBA" id="ARBA00004651"/>
    </source>
</evidence>